<evidence type="ECO:0000313" key="2">
    <source>
        <dbReference type="EMBL" id="GIY10646.1"/>
    </source>
</evidence>
<organism evidence="2 3">
    <name type="scientific">Caerostris darwini</name>
    <dbReference type="NCBI Taxonomy" id="1538125"/>
    <lineage>
        <taxon>Eukaryota</taxon>
        <taxon>Metazoa</taxon>
        <taxon>Ecdysozoa</taxon>
        <taxon>Arthropoda</taxon>
        <taxon>Chelicerata</taxon>
        <taxon>Arachnida</taxon>
        <taxon>Araneae</taxon>
        <taxon>Araneomorphae</taxon>
        <taxon>Entelegynae</taxon>
        <taxon>Araneoidea</taxon>
        <taxon>Araneidae</taxon>
        <taxon>Caerostris</taxon>
    </lineage>
</organism>
<reference evidence="2 3" key="1">
    <citation type="submission" date="2021-06" db="EMBL/GenBank/DDBJ databases">
        <title>Caerostris darwini draft genome.</title>
        <authorList>
            <person name="Kono N."/>
            <person name="Arakawa K."/>
        </authorList>
    </citation>
    <scope>NUCLEOTIDE SEQUENCE [LARGE SCALE GENOMIC DNA]</scope>
</reference>
<dbReference type="Gene3D" id="1.10.10.10">
    <property type="entry name" value="Winged helix-like DNA-binding domain superfamily/Winged helix DNA-binding domain"/>
    <property type="match status" value="1"/>
</dbReference>
<name>A0AAV4QRC2_9ARAC</name>
<comment type="caution">
    <text evidence="2">The sequence shown here is derived from an EMBL/GenBank/DDBJ whole genome shotgun (WGS) entry which is preliminary data.</text>
</comment>
<dbReference type="InterPro" id="IPR036388">
    <property type="entry name" value="WH-like_DNA-bd_sf"/>
</dbReference>
<sequence length="396" mass="45911">MRSQKLQKGFQKISKGEFIKMGRKGTKLIPFLLDGLKKEKYRNLVFDNASRLIFSLYLPHKTTKLDKKEEYIFKEWYKKNDKEYIFLKHYTEAKQAITASLRKSDYVEKILIGDNKMTFRILSPEEVAEKKRKKQDFKKLKKEKQNESDASSGYGSDMGSPYNAVDNINENNEFLHAIKHDHDFGYSPIVRLPCDGNALLQNDIKIEQMDIEEKSVMNCGINFDVFLTNHTDMECLYENAEDMECLYESAEILADHAKFVACESEDNVNLSDEVQNQGHNIVSLDELMNIPLNDFLKCVKPMDFDLNELFSDGNIQEIPKKPENRFICKKLDYLGDTPILFCEYLDSGVFTIDTSGELKIIYDEAMLNKIQNLNLKIKDYKHVNGHLLVILEPNAE</sequence>
<dbReference type="Proteomes" id="UP001054837">
    <property type="component" value="Unassembled WGS sequence"/>
</dbReference>
<protein>
    <submittedName>
        <fullName evidence="2">Uncharacterized protein</fullName>
    </submittedName>
</protein>
<evidence type="ECO:0000256" key="1">
    <source>
        <dbReference type="SAM" id="MobiDB-lite"/>
    </source>
</evidence>
<gene>
    <name evidence="2" type="primary">AVEN_216815_1</name>
    <name evidence="2" type="ORF">CDAR_437341</name>
</gene>
<keyword evidence="3" id="KW-1185">Reference proteome</keyword>
<dbReference type="EMBL" id="BPLQ01004773">
    <property type="protein sequence ID" value="GIY10646.1"/>
    <property type="molecule type" value="Genomic_DNA"/>
</dbReference>
<proteinExistence type="predicted"/>
<dbReference type="AlphaFoldDB" id="A0AAV4QRC2"/>
<feature type="compositionally biased region" description="Basic residues" evidence="1">
    <location>
        <begin position="133"/>
        <end position="142"/>
    </location>
</feature>
<accession>A0AAV4QRC2</accession>
<feature type="region of interest" description="Disordered" evidence="1">
    <location>
        <begin position="133"/>
        <end position="162"/>
    </location>
</feature>
<evidence type="ECO:0000313" key="3">
    <source>
        <dbReference type="Proteomes" id="UP001054837"/>
    </source>
</evidence>